<evidence type="ECO:0008006" key="3">
    <source>
        <dbReference type="Google" id="ProtNLM"/>
    </source>
</evidence>
<proteinExistence type="predicted"/>
<name>A0ABW3S4X4_9BACL</name>
<dbReference type="Proteomes" id="UP001597262">
    <property type="component" value="Unassembled WGS sequence"/>
</dbReference>
<evidence type="ECO:0000313" key="2">
    <source>
        <dbReference type="Proteomes" id="UP001597262"/>
    </source>
</evidence>
<keyword evidence="2" id="KW-1185">Reference proteome</keyword>
<gene>
    <name evidence="1" type="ORF">ACFQ3W_24930</name>
</gene>
<reference evidence="2" key="1">
    <citation type="journal article" date="2019" name="Int. J. Syst. Evol. Microbiol.">
        <title>The Global Catalogue of Microorganisms (GCM) 10K type strain sequencing project: providing services to taxonomists for standard genome sequencing and annotation.</title>
        <authorList>
            <consortium name="The Broad Institute Genomics Platform"/>
            <consortium name="The Broad Institute Genome Sequencing Center for Infectious Disease"/>
            <person name="Wu L."/>
            <person name="Ma J."/>
        </authorList>
    </citation>
    <scope>NUCLEOTIDE SEQUENCE [LARGE SCALE GENOMIC DNA]</scope>
    <source>
        <strain evidence="2">CCUG 59189</strain>
    </source>
</reference>
<dbReference type="EMBL" id="JBHTLM010000033">
    <property type="protein sequence ID" value="MFD1179520.1"/>
    <property type="molecule type" value="Genomic_DNA"/>
</dbReference>
<dbReference type="RefSeq" id="WP_379321945.1">
    <property type="nucleotide sequence ID" value="NZ_JBHTLM010000033.1"/>
</dbReference>
<protein>
    <recommendedName>
        <fullName evidence="3">DUF4224 domain-containing protein</fullName>
    </recommendedName>
</protein>
<sequence>MTDEQKQKYGFVDLSIAEMQRLGYVLAKNRWKKVKPNGEVRVWQGGEIRIIRRSPAAL</sequence>
<evidence type="ECO:0000313" key="1">
    <source>
        <dbReference type="EMBL" id="MFD1179520.1"/>
    </source>
</evidence>
<accession>A0ABW3S4X4</accession>
<comment type="caution">
    <text evidence="1">The sequence shown here is derived from an EMBL/GenBank/DDBJ whole genome shotgun (WGS) entry which is preliminary data.</text>
</comment>
<organism evidence="1 2">
    <name type="scientific">Paenibacillus puldeungensis</name>
    <dbReference type="NCBI Taxonomy" id="696536"/>
    <lineage>
        <taxon>Bacteria</taxon>
        <taxon>Bacillati</taxon>
        <taxon>Bacillota</taxon>
        <taxon>Bacilli</taxon>
        <taxon>Bacillales</taxon>
        <taxon>Paenibacillaceae</taxon>
        <taxon>Paenibacillus</taxon>
    </lineage>
</organism>